<gene>
    <name evidence="2" type="ORF">N7456_006071</name>
</gene>
<proteinExistence type="predicted"/>
<feature type="region of interest" description="Disordered" evidence="1">
    <location>
        <begin position="33"/>
        <end position="57"/>
    </location>
</feature>
<keyword evidence="3" id="KW-1185">Reference proteome</keyword>
<reference evidence="2" key="2">
    <citation type="journal article" date="2023" name="IMA Fungus">
        <title>Comparative genomic study of the Penicillium genus elucidates a diverse pangenome and 15 lateral gene transfer events.</title>
        <authorList>
            <person name="Petersen C."/>
            <person name="Sorensen T."/>
            <person name="Nielsen M.R."/>
            <person name="Sondergaard T.E."/>
            <person name="Sorensen J.L."/>
            <person name="Fitzpatrick D.A."/>
            <person name="Frisvad J.C."/>
            <person name="Nielsen K.L."/>
        </authorList>
    </citation>
    <scope>NUCLEOTIDE SEQUENCE</scope>
    <source>
        <strain evidence="2">IBT 30069</strain>
    </source>
</reference>
<dbReference type="Proteomes" id="UP001149165">
    <property type="component" value="Unassembled WGS sequence"/>
</dbReference>
<organism evidence="2 3">
    <name type="scientific">Penicillium angulare</name>
    <dbReference type="NCBI Taxonomy" id="116970"/>
    <lineage>
        <taxon>Eukaryota</taxon>
        <taxon>Fungi</taxon>
        <taxon>Dikarya</taxon>
        <taxon>Ascomycota</taxon>
        <taxon>Pezizomycotina</taxon>
        <taxon>Eurotiomycetes</taxon>
        <taxon>Eurotiomycetidae</taxon>
        <taxon>Eurotiales</taxon>
        <taxon>Aspergillaceae</taxon>
        <taxon>Penicillium</taxon>
    </lineage>
</organism>
<reference evidence="2" key="1">
    <citation type="submission" date="2022-11" db="EMBL/GenBank/DDBJ databases">
        <authorList>
            <person name="Petersen C."/>
        </authorList>
    </citation>
    <scope>NUCLEOTIDE SEQUENCE</scope>
    <source>
        <strain evidence="2">IBT 30069</strain>
    </source>
</reference>
<name>A0A9W9KKV6_9EURO</name>
<dbReference type="EMBL" id="JAPQKH010000003">
    <property type="protein sequence ID" value="KAJ5109396.1"/>
    <property type="molecule type" value="Genomic_DNA"/>
</dbReference>
<evidence type="ECO:0000313" key="2">
    <source>
        <dbReference type="EMBL" id="KAJ5109396.1"/>
    </source>
</evidence>
<protein>
    <submittedName>
        <fullName evidence="2">Uncharacterized protein</fullName>
    </submittedName>
</protein>
<sequence>MFNWPAFLENVVPDDNSAIGWLLDSCTSSSSNLDFSIEVPDNDPNEEYDEPEPEPDPEPVLVLVSEHTDDGDVDRLQDKSPLLLLLNRLLTRQVNVRARPLPNLTRNEYLDERGLSRVKCSQLIRCEWDWLGSPSPMIASEEKCRYLQTPAMGPLASDPT</sequence>
<comment type="caution">
    <text evidence="2">The sequence shown here is derived from an EMBL/GenBank/DDBJ whole genome shotgun (WGS) entry which is preliminary data.</text>
</comment>
<feature type="compositionally biased region" description="Acidic residues" evidence="1">
    <location>
        <begin position="40"/>
        <end position="57"/>
    </location>
</feature>
<accession>A0A9W9KKV6</accession>
<evidence type="ECO:0000256" key="1">
    <source>
        <dbReference type="SAM" id="MobiDB-lite"/>
    </source>
</evidence>
<evidence type="ECO:0000313" key="3">
    <source>
        <dbReference type="Proteomes" id="UP001149165"/>
    </source>
</evidence>
<dbReference type="AlphaFoldDB" id="A0A9W9KKV6"/>